<evidence type="ECO:0000256" key="3">
    <source>
        <dbReference type="ARBA" id="ARBA00022679"/>
    </source>
</evidence>
<dbReference type="PANTHER" id="PTHR10434:SF64">
    <property type="entry name" value="1-ACYL-SN-GLYCEROL-3-PHOSPHATE ACYLTRANSFERASE-RELATED"/>
    <property type="match status" value="1"/>
</dbReference>
<evidence type="ECO:0000313" key="9">
    <source>
        <dbReference type="Proteomes" id="UP000621266"/>
    </source>
</evidence>
<dbReference type="SMART" id="SM00563">
    <property type="entry name" value="PlsC"/>
    <property type="match status" value="1"/>
</dbReference>
<evidence type="ECO:0000313" key="8">
    <source>
        <dbReference type="EMBL" id="KAF4410332.1"/>
    </source>
</evidence>
<sequence>MASGERIADPEVLRASARSALDALGVRLETDGARLGVRAAPPAPGAPEPGTLVVANHISWLDVVALLAVEPVTVLAKREIAGWPVVGPVVRRAGTRFIDRDSLRSLPGTVGELAALLRTGRSVMVFPEGVTRCSGTGGRFRRAVFEAALDAGAPVRPVTVGYRQHGVPSTVAAFVGEDDFGASLRRVLAADGLTVRLRAHNPVLPVPGVDDRRSLAERAQRAVRAADPAGAGPRPVRERPRTVPRERAG</sequence>
<comment type="pathway">
    <text evidence="1">Lipid metabolism.</text>
</comment>
<feature type="domain" description="Phospholipid/glycerol acyltransferase" evidence="7">
    <location>
        <begin position="51"/>
        <end position="163"/>
    </location>
</feature>
<name>A0ABQ7FRX1_9ACTN</name>
<proteinExistence type="predicted"/>
<evidence type="ECO:0000256" key="1">
    <source>
        <dbReference type="ARBA" id="ARBA00005189"/>
    </source>
</evidence>
<evidence type="ECO:0000256" key="4">
    <source>
        <dbReference type="ARBA" id="ARBA00023098"/>
    </source>
</evidence>
<accession>A0ABQ7FRX1</accession>
<evidence type="ECO:0000256" key="6">
    <source>
        <dbReference type="SAM" id="MobiDB-lite"/>
    </source>
</evidence>
<dbReference type="PANTHER" id="PTHR10434">
    <property type="entry name" value="1-ACYL-SN-GLYCEROL-3-PHOSPHATE ACYLTRANSFERASE"/>
    <property type="match status" value="1"/>
</dbReference>
<evidence type="ECO:0000259" key="7">
    <source>
        <dbReference type="SMART" id="SM00563"/>
    </source>
</evidence>
<feature type="region of interest" description="Disordered" evidence="6">
    <location>
        <begin position="216"/>
        <end position="249"/>
    </location>
</feature>
<dbReference type="EMBL" id="WHPN01000088">
    <property type="protein sequence ID" value="KAF4410332.1"/>
    <property type="molecule type" value="Genomic_DNA"/>
</dbReference>
<evidence type="ECO:0000256" key="5">
    <source>
        <dbReference type="ARBA" id="ARBA00023315"/>
    </source>
</evidence>
<feature type="compositionally biased region" description="Basic and acidic residues" evidence="6">
    <location>
        <begin position="235"/>
        <end position="249"/>
    </location>
</feature>
<evidence type="ECO:0000256" key="2">
    <source>
        <dbReference type="ARBA" id="ARBA00022516"/>
    </source>
</evidence>
<protein>
    <submittedName>
        <fullName evidence="8">1-acyl-sn-glycerol-3-phosphate acyltransferase</fullName>
    </submittedName>
</protein>
<feature type="compositionally biased region" description="Low complexity" evidence="6">
    <location>
        <begin position="222"/>
        <end position="234"/>
    </location>
</feature>
<gene>
    <name evidence="8" type="ORF">GCU69_04405</name>
</gene>
<keyword evidence="4" id="KW-0443">Lipid metabolism</keyword>
<organism evidence="8 9">
    <name type="scientific">Streptomyces lycii</name>
    <dbReference type="NCBI Taxonomy" id="2654337"/>
    <lineage>
        <taxon>Bacteria</taxon>
        <taxon>Bacillati</taxon>
        <taxon>Actinomycetota</taxon>
        <taxon>Actinomycetes</taxon>
        <taxon>Kitasatosporales</taxon>
        <taxon>Streptomycetaceae</taxon>
        <taxon>Streptomyces</taxon>
    </lineage>
</organism>
<comment type="caution">
    <text evidence="8">The sequence shown here is derived from an EMBL/GenBank/DDBJ whole genome shotgun (WGS) entry which is preliminary data.</text>
</comment>
<keyword evidence="2" id="KW-0444">Lipid biosynthesis</keyword>
<keyword evidence="9" id="KW-1185">Reference proteome</keyword>
<dbReference type="SUPFAM" id="SSF69593">
    <property type="entry name" value="Glycerol-3-phosphate (1)-acyltransferase"/>
    <property type="match status" value="1"/>
</dbReference>
<dbReference type="Pfam" id="PF01553">
    <property type="entry name" value="Acyltransferase"/>
    <property type="match status" value="1"/>
</dbReference>
<dbReference type="Proteomes" id="UP000621266">
    <property type="component" value="Unassembled WGS sequence"/>
</dbReference>
<dbReference type="CDD" id="cd07989">
    <property type="entry name" value="LPLAT_AGPAT-like"/>
    <property type="match status" value="1"/>
</dbReference>
<dbReference type="GO" id="GO:0016746">
    <property type="term" value="F:acyltransferase activity"/>
    <property type="evidence" value="ECO:0007669"/>
    <property type="project" value="UniProtKB-KW"/>
</dbReference>
<dbReference type="InterPro" id="IPR002123">
    <property type="entry name" value="Plipid/glycerol_acylTrfase"/>
</dbReference>
<keyword evidence="3" id="KW-0808">Transferase</keyword>
<keyword evidence="5 8" id="KW-0012">Acyltransferase</keyword>
<reference evidence="8 9" key="1">
    <citation type="submission" date="2019-10" db="EMBL/GenBank/DDBJ databases">
        <title>Streptomyces tenebrisbrunneis sp.nov., an endogenous actinomycete isolated from of Lycium ruthenicum.</title>
        <authorList>
            <person name="Ma L."/>
        </authorList>
    </citation>
    <scope>NUCLEOTIDE SEQUENCE [LARGE SCALE GENOMIC DNA]</scope>
    <source>
        <strain evidence="8 9">TRM 66187</strain>
    </source>
</reference>